<feature type="non-terminal residue" evidence="2">
    <location>
        <position position="91"/>
    </location>
</feature>
<keyword evidence="3" id="KW-1185">Reference proteome</keyword>
<evidence type="ECO:0000259" key="1">
    <source>
        <dbReference type="Pfam" id="PF21018"/>
    </source>
</evidence>
<name>A0ABU3XGR4_9BACI</name>
<feature type="domain" description="TypA/BipA C-terminal" evidence="1">
    <location>
        <begin position="1"/>
        <end position="91"/>
    </location>
</feature>
<dbReference type="Gene3D" id="2.40.50.250">
    <property type="entry name" value="bipa protein"/>
    <property type="match status" value="1"/>
</dbReference>
<sequence>ATGYALQGAEDRGVFFISPGVRVYGGMIVGEYTRTQDLDINVCKTKKLTNMRASGSDTLVAFQAPREMVLEKCLEWIHDDELVEVTPQTIR</sequence>
<reference evidence="2 3" key="1">
    <citation type="submission" date="2023-10" db="EMBL/GenBank/DDBJ databases">
        <title>Screening of Alkalihalobacillus lindianensis BZ-TG-R113 and Its Alleviation of Salt Stress on Rapeseed Growth.</title>
        <authorList>
            <person name="Zhao B."/>
            <person name="Guo T."/>
        </authorList>
    </citation>
    <scope>NUCLEOTIDE SEQUENCE [LARGE SCALE GENOMIC DNA]</scope>
    <source>
        <strain evidence="2 3">BZ-TG-R113</strain>
    </source>
</reference>
<dbReference type="InterPro" id="IPR048876">
    <property type="entry name" value="BipA_C"/>
</dbReference>
<feature type="non-terminal residue" evidence="2">
    <location>
        <position position="1"/>
    </location>
</feature>
<gene>
    <name evidence="2" type="ORF">RYX56_22295</name>
</gene>
<dbReference type="Proteomes" id="UP001287282">
    <property type="component" value="Unassembled WGS sequence"/>
</dbReference>
<evidence type="ECO:0000313" key="2">
    <source>
        <dbReference type="EMBL" id="MDV2687083.1"/>
    </source>
</evidence>
<dbReference type="EMBL" id="JAWJBA010000288">
    <property type="protein sequence ID" value="MDV2687083.1"/>
    <property type="molecule type" value="Genomic_DNA"/>
</dbReference>
<comment type="caution">
    <text evidence="2">The sequence shown here is derived from an EMBL/GenBank/DDBJ whole genome shotgun (WGS) entry which is preliminary data.</text>
</comment>
<evidence type="ECO:0000313" key="3">
    <source>
        <dbReference type="Proteomes" id="UP001287282"/>
    </source>
</evidence>
<dbReference type="InterPro" id="IPR042116">
    <property type="entry name" value="TypA/BipA_C"/>
</dbReference>
<dbReference type="Pfam" id="PF21018">
    <property type="entry name" value="BipA_C"/>
    <property type="match status" value="1"/>
</dbReference>
<protein>
    <submittedName>
        <fullName evidence="2">Translational GTPase TypA</fullName>
    </submittedName>
</protein>
<organism evidence="2 3">
    <name type="scientific">Alkalihalophilus lindianensis</name>
    <dbReference type="NCBI Taxonomy" id="1630542"/>
    <lineage>
        <taxon>Bacteria</taxon>
        <taxon>Bacillati</taxon>
        <taxon>Bacillota</taxon>
        <taxon>Bacilli</taxon>
        <taxon>Bacillales</taxon>
        <taxon>Bacillaceae</taxon>
        <taxon>Alkalihalophilus</taxon>
    </lineage>
</organism>
<proteinExistence type="predicted"/>
<accession>A0ABU3XGR4</accession>